<keyword evidence="3 7" id="KW-0812">Transmembrane</keyword>
<dbReference type="EMBL" id="DTBJ01000057">
    <property type="protein sequence ID" value="HGM59296.1"/>
    <property type="molecule type" value="Genomic_DNA"/>
</dbReference>
<feature type="transmembrane region" description="Helical" evidence="7">
    <location>
        <begin position="560"/>
        <end position="582"/>
    </location>
</feature>
<keyword evidence="4 7" id="KW-1133">Transmembrane helix</keyword>
<feature type="transmembrane region" description="Helical" evidence="7">
    <location>
        <begin position="192"/>
        <end position="216"/>
    </location>
</feature>
<organism evidence="9">
    <name type="scientific">Staphylothermus marinus</name>
    <dbReference type="NCBI Taxonomy" id="2280"/>
    <lineage>
        <taxon>Archaea</taxon>
        <taxon>Thermoproteota</taxon>
        <taxon>Thermoprotei</taxon>
        <taxon>Desulfurococcales</taxon>
        <taxon>Desulfurococcaceae</taxon>
        <taxon>Staphylothermus</taxon>
    </lineage>
</organism>
<feature type="transmembrane region" description="Helical" evidence="7">
    <location>
        <begin position="847"/>
        <end position="867"/>
    </location>
</feature>
<evidence type="ECO:0000256" key="2">
    <source>
        <dbReference type="ARBA" id="ARBA00022475"/>
    </source>
</evidence>
<comment type="caution">
    <text evidence="9">The sequence shown here is derived from an EMBL/GenBank/DDBJ whole genome shotgun (WGS) entry which is preliminary data.</text>
</comment>
<dbReference type="InterPro" id="IPR056569">
    <property type="entry name" value="ArlJ-like"/>
</dbReference>
<feature type="compositionally biased region" description="Basic and acidic residues" evidence="6">
    <location>
        <begin position="7"/>
        <end position="22"/>
    </location>
</feature>
<evidence type="ECO:0000256" key="7">
    <source>
        <dbReference type="SAM" id="Phobius"/>
    </source>
</evidence>
<name>A0A7C4D9I7_STAMA</name>
<evidence type="ECO:0000256" key="6">
    <source>
        <dbReference type="SAM" id="MobiDB-lite"/>
    </source>
</evidence>
<evidence type="ECO:0000256" key="1">
    <source>
        <dbReference type="ARBA" id="ARBA00004651"/>
    </source>
</evidence>
<evidence type="ECO:0000256" key="3">
    <source>
        <dbReference type="ARBA" id="ARBA00022692"/>
    </source>
</evidence>
<evidence type="ECO:0000259" key="8">
    <source>
        <dbReference type="Pfam" id="PF00482"/>
    </source>
</evidence>
<dbReference type="Pfam" id="PF00482">
    <property type="entry name" value="T2SSF"/>
    <property type="match status" value="1"/>
</dbReference>
<evidence type="ECO:0000256" key="5">
    <source>
        <dbReference type="ARBA" id="ARBA00023136"/>
    </source>
</evidence>
<feature type="transmembrane region" description="Helical" evidence="7">
    <location>
        <begin position="380"/>
        <end position="401"/>
    </location>
</feature>
<evidence type="ECO:0000313" key="9">
    <source>
        <dbReference type="EMBL" id="HGM59296.1"/>
    </source>
</evidence>
<accession>A0A7C4D9I7</accession>
<dbReference type="AlphaFoldDB" id="A0A7C4D9I7"/>
<keyword evidence="5 7" id="KW-0472">Membrane</keyword>
<comment type="subcellular location">
    <subcellularLocation>
        <location evidence="1">Cell membrane</location>
        <topology evidence="1">Multi-pass membrane protein</topology>
    </subcellularLocation>
</comment>
<gene>
    <name evidence="9" type="ORF">ENU14_06915</name>
</gene>
<feature type="transmembrane region" description="Helical" evidence="7">
    <location>
        <begin position="758"/>
        <end position="780"/>
    </location>
</feature>
<evidence type="ECO:0000256" key="4">
    <source>
        <dbReference type="ARBA" id="ARBA00022989"/>
    </source>
</evidence>
<feature type="transmembrane region" description="Helical" evidence="7">
    <location>
        <begin position="253"/>
        <end position="272"/>
    </location>
</feature>
<feature type="transmembrane region" description="Helical" evidence="7">
    <location>
        <begin position="533"/>
        <end position="554"/>
    </location>
</feature>
<dbReference type="InterPro" id="IPR018076">
    <property type="entry name" value="T2SS_GspF_dom"/>
</dbReference>
<dbReference type="PANTHER" id="PTHR35402">
    <property type="entry name" value="INTEGRAL MEMBRANE PROTEIN-RELATED"/>
    <property type="match status" value="1"/>
</dbReference>
<protein>
    <recommendedName>
        <fullName evidence="8">Type II secretion system protein GspF domain-containing protein</fullName>
    </recommendedName>
</protein>
<dbReference type="GO" id="GO:0005886">
    <property type="term" value="C:plasma membrane"/>
    <property type="evidence" value="ECO:0007669"/>
    <property type="project" value="UniProtKB-SubCell"/>
</dbReference>
<reference evidence="9" key="1">
    <citation type="journal article" date="2020" name="mSystems">
        <title>Genome- and Community-Level Interaction Insights into Carbon Utilization and Element Cycling Functions of Hydrothermarchaeota in Hydrothermal Sediment.</title>
        <authorList>
            <person name="Zhou Z."/>
            <person name="Liu Y."/>
            <person name="Xu W."/>
            <person name="Pan J."/>
            <person name="Luo Z.H."/>
            <person name="Li M."/>
        </authorList>
    </citation>
    <scope>NUCLEOTIDE SEQUENCE [LARGE SCALE GENOMIC DNA]</scope>
    <source>
        <strain evidence="9">SpSt-642</strain>
    </source>
</reference>
<dbReference type="PANTHER" id="PTHR35402:SF1">
    <property type="entry name" value="TYPE II SECRETION SYSTEM PROTEIN GSPF DOMAIN-CONTAINING PROTEIN"/>
    <property type="match status" value="1"/>
</dbReference>
<feature type="transmembrane region" description="Helical" evidence="7">
    <location>
        <begin position="278"/>
        <end position="299"/>
    </location>
</feature>
<feature type="transmembrane region" description="Helical" evidence="7">
    <location>
        <begin position="816"/>
        <end position="835"/>
    </location>
</feature>
<feature type="transmembrane region" description="Helical" evidence="7">
    <location>
        <begin position="150"/>
        <end position="172"/>
    </location>
</feature>
<feature type="domain" description="Type II secretion system protein GspF" evidence="8">
    <location>
        <begin position="422"/>
        <end position="548"/>
    </location>
</feature>
<feature type="transmembrane region" description="Helical" evidence="7">
    <location>
        <begin position="594"/>
        <end position="613"/>
    </location>
</feature>
<feature type="transmembrane region" description="Helical" evidence="7">
    <location>
        <begin position="619"/>
        <end position="638"/>
    </location>
</feature>
<feature type="transmembrane region" description="Helical" evidence="7">
    <location>
        <begin position="349"/>
        <end position="374"/>
    </location>
</feature>
<sequence>MPLFKKKKEEKIEEKKEKESESKVEEKKLKKFTLRLSRRREEAVVKKAEEERVEEKPRVRKGFKLGFRLKKEKPVVEEAKPVEEKAEAEKKVERKPLIKISLKKEKKPVEKPVTEAKPPTPVLRVVRKREKKVQPPRERGILIREIYKSIAFLVIEGFIFGSLSAIVLYIGLTGFTNSPLVVQIADQLSLDVQTTFLIIALPCGLGIGILASDLIFKSQRGLGLISVLSMKARRKPVEKTAMGRTLPLHPGRLSLAGISIVIPATGLLLIYMFPGIQIALTTGAILLGIGVVITLYLFVTAIKPAPPLPWYAALVTEIRTLKPEESTRLAELVRTAGIAASPSLIMSKYIAIAIMFSFLLIPVTVLIGFSIMFGLIELDIAMIIVGLLVIGIVTAMYYPYIKLSQLKSERKRLVERDLPFFAIYTSILQSAGLFIDNAFRRLIGNPLFPGIEREGRLLERDIKLGKDPLEALSSLALGHPSKKFKDFVFGYTSVVKSGWDALSYLSMRIKEYTQEMKFNWRVYSERTGGLGELLVTTFLMTTTLFVLIAVVLPYDVGTLMSLFNFLLLPLITVVMIQSMDALVPQPRIKDMYSINILLVGATPFIVLIALSMLELDPVLTLEATFISALLALGINYQIQHAEVKSIESALPEFLRDVTEYRKIGFPLLRAFFMIKETNRKYNKYFDRLLDIILAQLRAGIRLNRVRVPTRSWLGKFVFWLLGEIEDTGGGTPAVLEEFTSLITDLLDARETAKKGLRLYNILSYITPVFLLMFVAFGIMINNMIKSVIAPAGEALTQLQGAGIGAVPIMLRPADEAIIHAKMSVFIASFLLALAMTKAVDLTLRNTIRATVVATLALILIHSAEVIADMLTKSFLEGAT</sequence>
<proteinExistence type="predicted"/>
<keyword evidence="2" id="KW-1003">Cell membrane</keyword>
<feature type="region of interest" description="Disordered" evidence="6">
    <location>
        <begin position="1"/>
        <end position="22"/>
    </location>
</feature>